<dbReference type="InterPro" id="IPR050566">
    <property type="entry name" value="Deoxyribonucleoside_kinase"/>
</dbReference>
<evidence type="ECO:0000256" key="5">
    <source>
        <dbReference type="ARBA" id="ARBA00022840"/>
    </source>
</evidence>
<organism evidence="10 11">
    <name type="scientific">Levilinea saccharolytica</name>
    <dbReference type="NCBI Taxonomy" id="229921"/>
    <lineage>
        <taxon>Bacteria</taxon>
        <taxon>Bacillati</taxon>
        <taxon>Chloroflexota</taxon>
        <taxon>Anaerolineae</taxon>
        <taxon>Anaerolineales</taxon>
        <taxon>Anaerolineaceae</taxon>
        <taxon>Levilinea</taxon>
    </lineage>
</organism>
<feature type="binding site" evidence="7">
    <location>
        <position position="56"/>
    </location>
    <ligand>
        <name>substrate</name>
    </ligand>
</feature>
<proteinExistence type="inferred from homology"/>
<feature type="binding site" evidence="8">
    <location>
        <begin position="138"/>
        <end position="142"/>
    </location>
    <ligand>
        <name>ATP</name>
        <dbReference type="ChEBI" id="CHEBI:30616"/>
    </ligand>
</feature>
<evidence type="ECO:0000256" key="8">
    <source>
        <dbReference type="PIRSR" id="PIRSR000705-3"/>
    </source>
</evidence>
<evidence type="ECO:0000313" key="10">
    <source>
        <dbReference type="EMBL" id="KPL89950.1"/>
    </source>
</evidence>
<keyword evidence="11" id="KW-1185">Reference proteome</keyword>
<gene>
    <name evidence="10" type="ORF">ADN01_03520</name>
</gene>
<feature type="domain" description="Deoxynucleoside kinase" evidence="9">
    <location>
        <begin position="5"/>
        <end position="200"/>
    </location>
</feature>
<dbReference type="InterPro" id="IPR002624">
    <property type="entry name" value="DCK/DGK"/>
</dbReference>
<dbReference type="AlphaFoldDB" id="A0A0P6YZT0"/>
<dbReference type="Proteomes" id="UP000050501">
    <property type="component" value="Unassembled WGS sequence"/>
</dbReference>
<evidence type="ECO:0000256" key="7">
    <source>
        <dbReference type="PIRSR" id="PIRSR000705-2"/>
    </source>
</evidence>
<dbReference type="PIRSF" id="PIRSF000705">
    <property type="entry name" value="DNK"/>
    <property type="match status" value="1"/>
</dbReference>
<dbReference type="GO" id="GO:0019136">
    <property type="term" value="F:deoxynucleoside kinase activity"/>
    <property type="evidence" value="ECO:0007669"/>
    <property type="project" value="InterPro"/>
</dbReference>
<feature type="binding site" evidence="7">
    <location>
        <position position="81"/>
    </location>
    <ligand>
        <name>substrate</name>
    </ligand>
</feature>
<keyword evidence="3 8" id="KW-0547">Nucleotide-binding</keyword>
<name>A0A0P6YZT0_9CHLR</name>
<dbReference type="Pfam" id="PF01712">
    <property type="entry name" value="dNK"/>
    <property type="match status" value="1"/>
</dbReference>
<dbReference type="EMBL" id="LGCM01000014">
    <property type="protein sequence ID" value="KPL89950.1"/>
    <property type="molecule type" value="Genomic_DNA"/>
</dbReference>
<dbReference type="Gene3D" id="3.40.50.300">
    <property type="entry name" value="P-loop containing nucleotide triphosphate hydrolases"/>
    <property type="match status" value="1"/>
</dbReference>
<feature type="binding site" evidence="7">
    <location>
        <position position="147"/>
    </location>
    <ligand>
        <name>substrate</name>
    </ligand>
</feature>
<dbReference type="GO" id="GO:0005737">
    <property type="term" value="C:cytoplasm"/>
    <property type="evidence" value="ECO:0007669"/>
    <property type="project" value="TreeGrafter"/>
</dbReference>
<keyword evidence="5 8" id="KW-0067">ATP-binding</keyword>
<dbReference type="GO" id="GO:0005524">
    <property type="term" value="F:ATP binding"/>
    <property type="evidence" value="ECO:0007669"/>
    <property type="project" value="UniProtKB-KW"/>
</dbReference>
<dbReference type="SUPFAM" id="SSF52540">
    <property type="entry name" value="P-loop containing nucleoside triphosphate hydrolases"/>
    <property type="match status" value="1"/>
</dbReference>
<evidence type="ECO:0000259" key="9">
    <source>
        <dbReference type="Pfam" id="PF01712"/>
    </source>
</evidence>
<sequence>MNKFIAVAGNIGVGKSTLVTLVSQRLGWEPFFEPVTENPYLADFYQAMSTWGFHSQIFFLTHRLRIHQDLLHHSGSVIQDRSIYEDAEVFARNLFLQGHLSERDYHTYHTLYQTLAGFLPPPDLVIYLRASVPTLLQRIARRDRDYERTIAPGYLAQLNDLYETWISNFVLCPVLTVPADDLDYVAHPRHLDLVVRKVEEKLTGKEVVMFAPDEVSEASD</sequence>
<dbReference type="InterPro" id="IPR027417">
    <property type="entry name" value="P-loop_NTPase"/>
</dbReference>
<keyword evidence="4 10" id="KW-0418">Kinase</keyword>
<evidence type="ECO:0000313" key="11">
    <source>
        <dbReference type="Proteomes" id="UP000050501"/>
    </source>
</evidence>
<comment type="similarity">
    <text evidence="1">Belongs to the DCK/DGK family.</text>
</comment>
<dbReference type="InterPro" id="IPR031314">
    <property type="entry name" value="DNK_dom"/>
</dbReference>
<keyword evidence="2" id="KW-0808">Transferase</keyword>
<feature type="active site" description="Proton acceptor" evidence="6">
    <location>
        <position position="80"/>
    </location>
</feature>
<evidence type="ECO:0000256" key="6">
    <source>
        <dbReference type="PIRSR" id="PIRSR000705-1"/>
    </source>
</evidence>
<dbReference type="FunFam" id="3.40.50.300:FF:000659">
    <property type="entry name" value="Deoxyguanosine kinase"/>
    <property type="match status" value="1"/>
</dbReference>
<dbReference type="PANTHER" id="PTHR10513:SF35">
    <property type="entry name" value="DEOXYADENOSINE KINASE"/>
    <property type="match status" value="1"/>
</dbReference>
<accession>A0A0P6YZT0</accession>
<evidence type="ECO:0000256" key="2">
    <source>
        <dbReference type="ARBA" id="ARBA00022679"/>
    </source>
</evidence>
<protein>
    <submittedName>
        <fullName evidence="10">Deoxynucleoside kinase</fullName>
    </submittedName>
</protein>
<dbReference type="OrthoDB" id="9776634at2"/>
<feature type="binding site" evidence="7">
    <location>
        <position position="86"/>
    </location>
    <ligand>
        <name>substrate</name>
    </ligand>
</feature>
<evidence type="ECO:0000256" key="1">
    <source>
        <dbReference type="ARBA" id="ARBA00007420"/>
    </source>
</evidence>
<dbReference type="PANTHER" id="PTHR10513">
    <property type="entry name" value="DEOXYNUCLEOSIDE KINASE"/>
    <property type="match status" value="1"/>
</dbReference>
<feature type="binding site" evidence="7">
    <location>
        <position position="33"/>
    </location>
    <ligand>
        <name>substrate</name>
    </ligand>
</feature>
<dbReference type="CDD" id="cd01673">
    <property type="entry name" value="dNK"/>
    <property type="match status" value="1"/>
</dbReference>
<reference evidence="10 11" key="1">
    <citation type="submission" date="2015-07" db="EMBL/GenBank/DDBJ databases">
        <title>Genome sequence of Levilinea saccharolytica DSM 16555.</title>
        <authorList>
            <person name="Hemp J."/>
            <person name="Ward L.M."/>
            <person name="Pace L.A."/>
            <person name="Fischer W.W."/>
        </authorList>
    </citation>
    <scope>NUCLEOTIDE SEQUENCE [LARGE SCALE GENOMIC DNA]</scope>
    <source>
        <strain evidence="10 11">KIBI-1</strain>
    </source>
</reference>
<dbReference type="RefSeq" id="WP_062416873.1">
    <property type="nucleotide sequence ID" value="NZ_DF967974.1"/>
</dbReference>
<dbReference type="PATRIC" id="fig|229921.5.peg.3087"/>
<feature type="binding site" evidence="8">
    <location>
        <begin position="9"/>
        <end position="17"/>
    </location>
    <ligand>
        <name>ATP</name>
        <dbReference type="ChEBI" id="CHEBI:30616"/>
    </ligand>
</feature>
<feature type="binding site" evidence="7">
    <location>
        <position position="45"/>
    </location>
    <ligand>
        <name>substrate</name>
    </ligand>
</feature>
<evidence type="ECO:0000256" key="3">
    <source>
        <dbReference type="ARBA" id="ARBA00022741"/>
    </source>
</evidence>
<comment type="caution">
    <text evidence="10">The sequence shown here is derived from an EMBL/GenBank/DDBJ whole genome shotgun (WGS) entry which is preliminary data.</text>
</comment>
<evidence type="ECO:0000256" key="4">
    <source>
        <dbReference type="ARBA" id="ARBA00022777"/>
    </source>
</evidence>
<dbReference type="STRING" id="229921.ADN01_03520"/>